<evidence type="ECO:0000256" key="1">
    <source>
        <dbReference type="ARBA" id="ARBA00008580"/>
    </source>
</evidence>
<dbReference type="PANTHER" id="PTHR36582">
    <property type="entry name" value="ANTITOXIN PARD"/>
    <property type="match status" value="1"/>
</dbReference>
<dbReference type="GO" id="GO:0006355">
    <property type="term" value="P:regulation of DNA-templated transcription"/>
    <property type="evidence" value="ECO:0007669"/>
    <property type="project" value="InterPro"/>
</dbReference>
<keyword evidence="3" id="KW-1277">Toxin-antitoxin system</keyword>
<keyword evidence="6" id="KW-1185">Reference proteome</keyword>
<comment type="similarity">
    <text evidence="1">Belongs to the ParD antitoxin family.</text>
</comment>
<dbReference type="Gene3D" id="6.10.10.120">
    <property type="entry name" value="Antitoxin ParD1-like"/>
    <property type="match status" value="1"/>
</dbReference>
<dbReference type="OrthoDB" id="9815501at2"/>
<gene>
    <name evidence="5" type="ORF">C0039_14990</name>
</gene>
<protein>
    <recommendedName>
        <fullName evidence="2">Antitoxin ParD</fullName>
    </recommendedName>
</protein>
<dbReference type="InterPro" id="IPR010985">
    <property type="entry name" value="Ribbon_hlx_hlx"/>
</dbReference>
<dbReference type="Proteomes" id="UP000235005">
    <property type="component" value="Unassembled WGS sequence"/>
</dbReference>
<dbReference type="RefSeq" id="WP_075998985.1">
    <property type="nucleotide sequence ID" value="NZ_PKUS01000022.1"/>
</dbReference>
<reference evidence="5 6" key="1">
    <citation type="submission" date="2018-01" db="EMBL/GenBank/DDBJ databases">
        <title>The draft genome sequence of Halioglobus lutimaris HF004.</title>
        <authorList>
            <person name="Du Z.-J."/>
            <person name="Shi M.-J."/>
        </authorList>
    </citation>
    <scope>NUCLEOTIDE SEQUENCE [LARGE SCALE GENOMIC DNA]</scope>
    <source>
        <strain evidence="5 6">HF004</strain>
    </source>
</reference>
<dbReference type="EMBL" id="PKUS01000022">
    <property type="protein sequence ID" value="PLW67938.1"/>
    <property type="molecule type" value="Genomic_DNA"/>
</dbReference>
<comment type="caution">
    <text evidence="5">The sequence shown here is derived from an EMBL/GenBank/DDBJ whole genome shotgun (WGS) entry which is preliminary data.</text>
</comment>
<sequence length="75" mass="8518">MPRNTSVTIGNHFETFIAEQVEDGRYGSASEVVRAGLRLLEEHESRVQRLRAALIEGEQSGFVEYSLEEFMESLD</sequence>
<evidence type="ECO:0000313" key="5">
    <source>
        <dbReference type="EMBL" id="PLW67938.1"/>
    </source>
</evidence>
<dbReference type="Pfam" id="PF03693">
    <property type="entry name" value="ParD_antitoxin"/>
    <property type="match status" value="1"/>
</dbReference>
<dbReference type="SUPFAM" id="SSF47598">
    <property type="entry name" value="Ribbon-helix-helix"/>
    <property type="match status" value="1"/>
</dbReference>
<dbReference type="AlphaFoldDB" id="A0A2N5X0D7"/>
<dbReference type="NCBIfam" id="TIGR02606">
    <property type="entry name" value="antidote_CC2985"/>
    <property type="match status" value="1"/>
</dbReference>
<name>A0A2N5X0D7_9GAMM</name>
<evidence type="ECO:0000256" key="4">
    <source>
        <dbReference type="ARBA" id="ARBA00037106"/>
    </source>
</evidence>
<evidence type="ECO:0000256" key="3">
    <source>
        <dbReference type="ARBA" id="ARBA00022649"/>
    </source>
</evidence>
<dbReference type="InterPro" id="IPR022789">
    <property type="entry name" value="ParD"/>
</dbReference>
<evidence type="ECO:0000256" key="2">
    <source>
        <dbReference type="ARBA" id="ARBA00017940"/>
    </source>
</evidence>
<accession>A0A2N5X0D7</accession>
<proteinExistence type="inferred from homology"/>
<evidence type="ECO:0000313" key="6">
    <source>
        <dbReference type="Proteomes" id="UP000235005"/>
    </source>
</evidence>
<comment type="function">
    <text evidence="4">Antitoxin component of a type II toxin-antitoxin (TA) system. Neutralizes the effect of toxin ParE.</text>
</comment>
<dbReference type="InterPro" id="IPR038296">
    <property type="entry name" value="ParD_sf"/>
</dbReference>
<dbReference type="PANTHER" id="PTHR36582:SF2">
    <property type="entry name" value="ANTITOXIN PARD"/>
    <property type="match status" value="1"/>
</dbReference>
<organism evidence="5 6">
    <name type="scientific">Pseudohalioglobus lutimaris</name>
    <dbReference type="NCBI Taxonomy" id="1737061"/>
    <lineage>
        <taxon>Bacteria</taxon>
        <taxon>Pseudomonadati</taxon>
        <taxon>Pseudomonadota</taxon>
        <taxon>Gammaproteobacteria</taxon>
        <taxon>Cellvibrionales</taxon>
        <taxon>Halieaceae</taxon>
        <taxon>Pseudohalioglobus</taxon>
    </lineage>
</organism>